<dbReference type="Proteomes" id="UP000652013">
    <property type="component" value="Unassembled WGS sequence"/>
</dbReference>
<dbReference type="Gene3D" id="1.25.40.290">
    <property type="entry name" value="ARM repeat domains"/>
    <property type="match status" value="1"/>
</dbReference>
<dbReference type="AlphaFoldDB" id="A0A8J3Y5S3"/>
<dbReference type="SUPFAM" id="SSF48371">
    <property type="entry name" value="ARM repeat"/>
    <property type="match status" value="1"/>
</dbReference>
<sequence>MPDLPDLLLARLTSAFPAAADPAKAAPMAAYMQHRFPFLGLSAPGRRAAARAALAGLPAPGPAELAAVARGCWALPEREYQQFACDYLVRHARLVEAPLLRELVTTRSWWDTVDALATRVAGVAAAPAELDAWALDDDRWLVRTAILHQLHRGAATDTARLFGYCTAQAGHPDFFVRKAIGWALRQYARTDPDAVRGYLAAHPELSALSRREASRHL</sequence>
<evidence type="ECO:0000313" key="1">
    <source>
        <dbReference type="EMBL" id="GIJ01914.1"/>
    </source>
</evidence>
<dbReference type="PANTHER" id="PTHR34070:SF1">
    <property type="entry name" value="DNA ALKYLATION REPAIR PROTEIN"/>
    <property type="match status" value="1"/>
</dbReference>
<gene>
    <name evidence="1" type="ORF">Sya03_12660</name>
</gene>
<reference evidence="1" key="1">
    <citation type="submission" date="2021-01" db="EMBL/GenBank/DDBJ databases">
        <title>Whole genome shotgun sequence of Spirilliplanes yamanashiensis NBRC 15828.</title>
        <authorList>
            <person name="Komaki H."/>
            <person name="Tamura T."/>
        </authorList>
    </citation>
    <scope>NUCLEOTIDE SEQUENCE</scope>
    <source>
        <strain evidence="1">NBRC 15828</strain>
    </source>
</reference>
<accession>A0A8J3Y5S3</accession>
<dbReference type="Pfam" id="PF08713">
    <property type="entry name" value="DNA_alkylation"/>
    <property type="match status" value="1"/>
</dbReference>
<comment type="caution">
    <text evidence="1">The sequence shown here is derived from an EMBL/GenBank/DDBJ whole genome shotgun (WGS) entry which is preliminary data.</text>
</comment>
<dbReference type="RefSeq" id="WP_203937243.1">
    <property type="nucleotide sequence ID" value="NZ_BAAAGJ010000005.1"/>
</dbReference>
<name>A0A8J3Y5S3_9ACTN</name>
<dbReference type="PANTHER" id="PTHR34070">
    <property type="entry name" value="ARMADILLO-TYPE FOLD"/>
    <property type="match status" value="1"/>
</dbReference>
<protein>
    <recommendedName>
        <fullName evidence="3">DNA alkylation repair protein</fullName>
    </recommendedName>
</protein>
<evidence type="ECO:0000313" key="2">
    <source>
        <dbReference type="Proteomes" id="UP000652013"/>
    </source>
</evidence>
<keyword evidence="2" id="KW-1185">Reference proteome</keyword>
<dbReference type="Gene3D" id="1.20.1660.10">
    <property type="entry name" value="Hypothetical protein (EF3068)"/>
    <property type="match status" value="1"/>
</dbReference>
<dbReference type="InterPro" id="IPR016024">
    <property type="entry name" value="ARM-type_fold"/>
</dbReference>
<proteinExistence type="predicted"/>
<dbReference type="EMBL" id="BOOY01000007">
    <property type="protein sequence ID" value="GIJ01914.1"/>
    <property type="molecule type" value="Genomic_DNA"/>
</dbReference>
<dbReference type="InterPro" id="IPR014825">
    <property type="entry name" value="DNA_alkylation"/>
</dbReference>
<organism evidence="1 2">
    <name type="scientific">Spirilliplanes yamanashiensis</name>
    <dbReference type="NCBI Taxonomy" id="42233"/>
    <lineage>
        <taxon>Bacteria</taxon>
        <taxon>Bacillati</taxon>
        <taxon>Actinomycetota</taxon>
        <taxon>Actinomycetes</taxon>
        <taxon>Micromonosporales</taxon>
        <taxon>Micromonosporaceae</taxon>
        <taxon>Spirilliplanes</taxon>
    </lineage>
</organism>
<evidence type="ECO:0008006" key="3">
    <source>
        <dbReference type="Google" id="ProtNLM"/>
    </source>
</evidence>